<feature type="non-terminal residue" evidence="2">
    <location>
        <position position="1"/>
    </location>
</feature>
<gene>
    <name evidence="2" type="ORF">SPARVUS_LOCUS2951873</name>
</gene>
<feature type="transmembrane region" description="Helical" evidence="1">
    <location>
        <begin position="49"/>
        <end position="66"/>
    </location>
</feature>
<keyword evidence="1" id="KW-0812">Transmembrane</keyword>
<feature type="non-terminal residue" evidence="2">
    <location>
        <position position="92"/>
    </location>
</feature>
<accession>A0ABN9BIL3</accession>
<evidence type="ECO:0000256" key="1">
    <source>
        <dbReference type="SAM" id="Phobius"/>
    </source>
</evidence>
<keyword evidence="1" id="KW-0472">Membrane</keyword>
<comment type="caution">
    <text evidence="2">The sequence shown here is derived from an EMBL/GenBank/DDBJ whole genome shotgun (WGS) entry which is preliminary data.</text>
</comment>
<feature type="transmembrane region" description="Helical" evidence="1">
    <location>
        <begin position="7"/>
        <end position="29"/>
    </location>
</feature>
<evidence type="ECO:0000313" key="2">
    <source>
        <dbReference type="EMBL" id="CAI9547262.1"/>
    </source>
</evidence>
<proteinExistence type="predicted"/>
<sequence length="92" mass="10216">YWGCSQGIGLFPGNFFSALLCGFGISLASEAQSDLVLVIGRDSLVVSTVWGWLHLLPFWATSFPLWDSPWTLRRFRRFCSGLVPVVFGPFSA</sequence>
<dbReference type="Proteomes" id="UP001162483">
    <property type="component" value="Unassembled WGS sequence"/>
</dbReference>
<keyword evidence="1" id="KW-1133">Transmembrane helix</keyword>
<evidence type="ECO:0000313" key="3">
    <source>
        <dbReference type="Proteomes" id="UP001162483"/>
    </source>
</evidence>
<name>A0ABN9BIL3_9NEOB</name>
<dbReference type="EMBL" id="CATNWA010004183">
    <property type="protein sequence ID" value="CAI9547262.1"/>
    <property type="molecule type" value="Genomic_DNA"/>
</dbReference>
<keyword evidence="3" id="KW-1185">Reference proteome</keyword>
<protein>
    <submittedName>
        <fullName evidence="2">Uncharacterized protein</fullName>
    </submittedName>
</protein>
<reference evidence="2" key="1">
    <citation type="submission" date="2023-05" db="EMBL/GenBank/DDBJ databases">
        <authorList>
            <person name="Stuckert A."/>
        </authorList>
    </citation>
    <scope>NUCLEOTIDE SEQUENCE</scope>
</reference>
<organism evidence="2 3">
    <name type="scientific">Staurois parvus</name>
    <dbReference type="NCBI Taxonomy" id="386267"/>
    <lineage>
        <taxon>Eukaryota</taxon>
        <taxon>Metazoa</taxon>
        <taxon>Chordata</taxon>
        <taxon>Craniata</taxon>
        <taxon>Vertebrata</taxon>
        <taxon>Euteleostomi</taxon>
        <taxon>Amphibia</taxon>
        <taxon>Batrachia</taxon>
        <taxon>Anura</taxon>
        <taxon>Neobatrachia</taxon>
        <taxon>Ranoidea</taxon>
        <taxon>Ranidae</taxon>
        <taxon>Staurois</taxon>
    </lineage>
</organism>